<evidence type="ECO:0008006" key="3">
    <source>
        <dbReference type="Google" id="ProtNLM"/>
    </source>
</evidence>
<reference evidence="1 2" key="1">
    <citation type="submission" date="2016-10" db="EMBL/GenBank/DDBJ databases">
        <authorList>
            <person name="Varghese N."/>
            <person name="Submissions S."/>
        </authorList>
    </citation>
    <scope>NUCLEOTIDE SEQUENCE [LARGE SCALE GENOMIC DNA]</scope>
    <source>
        <strain evidence="1 2">DSM 21822</strain>
    </source>
</reference>
<dbReference type="OrthoDB" id="122670at2"/>
<dbReference type="RefSeq" id="WP_149757315.1">
    <property type="nucleotide sequence ID" value="NZ_BSPE01000002.1"/>
</dbReference>
<dbReference type="EMBL" id="FOSL01000001">
    <property type="protein sequence ID" value="SFJ89575.1"/>
    <property type="molecule type" value="Genomic_DNA"/>
</dbReference>
<dbReference type="Pfam" id="PF13711">
    <property type="entry name" value="DUF4160"/>
    <property type="match status" value="1"/>
</dbReference>
<sequence>MPIIFRHGGYIFFFYSNEGRPREPRHVHVRSSGSEAKVWLEPHVALADNHGFHSKHLKLIMAHVELNRAVLMDAWDEHFGN</sequence>
<proteinExistence type="predicted"/>
<dbReference type="Proteomes" id="UP000323300">
    <property type="component" value="Unassembled WGS sequence"/>
</dbReference>
<gene>
    <name evidence="1" type="ORF">SAMN04488498_101168</name>
</gene>
<organism evidence="1 2">
    <name type="scientific">Neomesorhizobium albiziae</name>
    <dbReference type="NCBI Taxonomy" id="335020"/>
    <lineage>
        <taxon>Bacteria</taxon>
        <taxon>Pseudomonadati</taxon>
        <taxon>Pseudomonadota</taxon>
        <taxon>Alphaproteobacteria</taxon>
        <taxon>Hyphomicrobiales</taxon>
        <taxon>Phyllobacteriaceae</taxon>
        <taxon>Neomesorhizobium</taxon>
    </lineage>
</organism>
<accession>A0A1I3V2V5</accession>
<protein>
    <recommendedName>
        <fullName evidence="3">DUF4160 domain-containing protein</fullName>
    </recommendedName>
</protein>
<name>A0A1I3V2V5_9HYPH</name>
<keyword evidence="2" id="KW-1185">Reference proteome</keyword>
<dbReference type="AlphaFoldDB" id="A0A1I3V2V5"/>
<evidence type="ECO:0000313" key="2">
    <source>
        <dbReference type="Proteomes" id="UP000323300"/>
    </source>
</evidence>
<evidence type="ECO:0000313" key="1">
    <source>
        <dbReference type="EMBL" id="SFJ89575.1"/>
    </source>
</evidence>
<dbReference type="InterPro" id="IPR025427">
    <property type="entry name" value="DUF4160"/>
</dbReference>